<evidence type="ECO:0000259" key="15">
    <source>
        <dbReference type="PROSITE" id="PS51671"/>
    </source>
</evidence>
<keyword evidence="9" id="KW-0460">Magnesium</keyword>
<proteinExistence type="inferred from homology"/>
<protein>
    <recommendedName>
        <fullName evidence="5">Phosphoserine phosphatase</fullName>
        <ecNumber evidence="4">3.1.3.3</ecNumber>
    </recommendedName>
    <alternativeName>
        <fullName evidence="11">O-phosphoserine phosphohydrolase</fullName>
    </alternativeName>
</protein>
<keyword evidence="8 16" id="KW-0378">Hydrolase</keyword>
<keyword evidence="10" id="KW-0718">Serine biosynthesis</keyword>
<evidence type="ECO:0000256" key="3">
    <source>
        <dbReference type="ARBA" id="ARBA00009184"/>
    </source>
</evidence>
<dbReference type="EC" id="3.1.3.3" evidence="4"/>
<feature type="active site" description="Nucleophile" evidence="14">
    <location>
        <position position="197"/>
    </location>
</feature>
<dbReference type="SUPFAM" id="SSF55021">
    <property type="entry name" value="ACT-like"/>
    <property type="match status" value="1"/>
</dbReference>
<reference evidence="16 17" key="1">
    <citation type="submission" date="2019-01" db="EMBL/GenBank/DDBJ databases">
        <title>Genome sequence of the Antarctic species Gelidibacter gilvus ACAM 158(T).</title>
        <authorList>
            <person name="Bowman J.P."/>
        </authorList>
    </citation>
    <scope>NUCLEOTIDE SEQUENCE [LARGE SCALE GENOMIC DNA]</scope>
    <source>
        <strain evidence="16 17">IC158</strain>
    </source>
</reference>
<feature type="active site" description="Proton donor" evidence="14">
    <location>
        <position position="199"/>
    </location>
</feature>
<comment type="catalytic activity">
    <reaction evidence="12">
        <text>O-phospho-L-serine + H2O = L-serine + phosphate</text>
        <dbReference type="Rhea" id="RHEA:21208"/>
        <dbReference type="ChEBI" id="CHEBI:15377"/>
        <dbReference type="ChEBI" id="CHEBI:33384"/>
        <dbReference type="ChEBI" id="CHEBI:43474"/>
        <dbReference type="ChEBI" id="CHEBI:57524"/>
        <dbReference type="EC" id="3.1.3.3"/>
    </reaction>
</comment>
<organism evidence="16 17">
    <name type="scientific">Gelidibacter gilvus</name>
    <dbReference type="NCBI Taxonomy" id="59602"/>
    <lineage>
        <taxon>Bacteria</taxon>
        <taxon>Pseudomonadati</taxon>
        <taxon>Bacteroidota</taxon>
        <taxon>Flavobacteriia</taxon>
        <taxon>Flavobacteriales</taxon>
        <taxon>Flavobacteriaceae</taxon>
        <taxon>Gelidibacter</taxon>
    </lineage>
</organism>
<dbReference type="NCBIfam" id="TIGR01488">
    <property type="entry name" value="HAD-SF-IB"/>
    <property type="match status" value="1"/>
</dbReference>
<feature type="domain" description="ACT" evidence="15">
    <location>
        <begin position="7"/>
        <end position="84"/>
    </location>
</feature>
<sequence length="407" mass="45145">MATEIFLLNISGQDKPGLTSGLTNVLAQYGAKVLDIGQANIHDTLSLGFLFEIESGDKSAAVLKDLLFKAYELGVKAKFKPITSEDYEKWVSNQGKDRYIITILGEKLTAEQISKVTEVISEKNLNIDAIKRLTGRLSLIKKEEYPRASIELSIRGKIDNKSELTAKFMQISHDLSVDISFQEDNIYRRNRRLVCFDMDSTLIQAEVIDKLAELAGVGDEVKAITESAMNGEIDFSESFIRRMKLLKGLSEDVLQDVAINLPITKGARRLIDTLKKYGFKTAILSGGFTYFGNYLQKELGIDYVYANQLEIIDGKLTGNYIGEIVDGEKKAEYLKEIAKREGIHINQTIAVGDGANDLPMLNLAGLGIAFHAKPKVKNNAQSAISSIGLDGVLYLLGYHDRHIDLIE</sequence>
<evidence type="ECO:0000256" key="7">
    <source>
        <dbReference type="ARBA" id="ARBA00022723"/>
    </source>
</evidence>
<evidence type="ECO:0000256" key="11">
    <source>
        <dbReference type="ARBA" id="ARBA00031693"/>
    </source>
</evidence>
<comment type="catalytic activity">
    <reaction evidence="13">
        <text>O-phospho-D-serine + H2O = D-serine + phosphate</text>
        <dbReference type="Rhea" id="RHEA:24873"/>
        <dbReference type="ChEBI" id="CHEBI:15377"/>
        <dbReference type="ChEBI" id="CHEBI:35247"/>
        <dbReference type="ChEBI" id="CHEBI:43474"/>
        <dbReference type="ChEBI" id="CHEBI:58680"/>
        <dbReference type="EC" id="3.1.3.3"/>
    </reaction>
</comment>
<evidence type="ECO:0000256" key="9">
    <source>
        <dbReference type="ARBA" id="ARBA00022842"/>
    </source>
</evidence>
<evidence type="ECO:0000256" key="12">
    <source>
        <dbReference type="ARBA" id="ARBA00048138"/>
    </source>
</evidence>
<comment type="similarity">
    <text evidence="3">Belongs to the HAD-like hydrolase superfamily. SerB family.</text>
</comment>
<dbReference type="EMBL" id="SDDZ01000002">
    <property type="protein sequence ID" value="RXJ51142.1"/>
    <property type="molecule type" value="Genomic_DNA"/>
</dbReference>
<dbReference type="PROSITE" id="PS51671">
    <property type="entry name" value="ACT"/>
    <property type="match status" value="1"/>
</dbReference>
<dbReference type="Gene3D" id="3.40.50.1000">
    <property type="entry name" value="HAD superfamily/HAD-like"/>
    <property type="match status" value="1"/>
</dbReference>
<evidence type="ECO:0000256" key="6">
    <source>
        <dbReference type="ARBA" id="ARBA00022605"/>
    </source>
</evidence>
<evidence type="ECO:0000256" key="14">
    <source>
        <dbReference type="PIRSR" id="PIRSR604469-1"/>
    </source>
</evidence>
<dbReference type="Gene3D" id="1.10.150.210">
    <property type="entry name" value="Phosphoserine phosphatase, domain 2"/>
    <property type="match status" value="1"/>
</dbReference>
<dbReference type="InterPro" id="IPR049148">
    <property type="entry name" value="PSP_ACT"/>
</dbReference>
<dbReference type="SFLD" id="SFLDF00029">
    <property type="entry name" value="phosphoserine_phosphatase"/>
    <property type="match status" value="1"/>
</dbReference>
<dbReference type="NCBIfam" id="TIGR00338">
    <property type="entry name" value="serB"/>
    <property type="match status" value="1"/>
</dbReference>
<dbReference type="Gene3D" id="3.30.70.260">
    <property type="match status" value="2"/>
</dbReference>
<evidence type="ECO:0000256" key="13">
    <source>
        <dbReference type="ARBA" id="ARBA00048523"/>
    </source>
</evidence>
<dbReference type="InterPro" id="IPR023214">
    <property type="entry name" value="HAD_sf"/>
</dbReference>
<evidence type="ECO:0000256" key="10">
    <source>
        <dbReference type="ARBA" id="ARBA00023299"/>
    </source>
</evidence>
<evidence type="ECO:0000313" key="17">
    <source>
        <dbReference type="Proteomes" id="UP000289792"/>
    </source>
</evidence>
<dbReference type="Proteomes" id="UP000289792">
    <property type="component" value="Unassembled WGS sequence"/>
</dbReference>
<keyword evidence="6" id="KW-0028">Amino-acid biosynthesis</keyword>
<dbReference type="GO" id="GO:0006564">
    <property type="term" value="P:L-serine biosynthetic process"/>
    <property type="evidence" value="ECO:0007669"/>
    <property type="project" value="UniProtKB-KW"/>
</dbReference>
<comment type="caution">
    <text evidence="16">The sequence shown here is derived from an EMBL/GenBank/DDBJ whole genome shotgun (WGS) entry which is preliminary data.</text>
</comment>
<evidence type="ECO:0000256" key="4">
    <source>
        <dbReference type="ARBA" id="ARBA00012640"/>
    </source>
</evidence>
<dbReference type="SUPFAM" id="SSF56784">
    <property type="entry name" value="HAD-like"/>
    <property type="match status" value="1"/>
</dbReference>
<dbReference type="InterPro" id="IPR002912">
    <property type="entry name" value="ACT_dom"/>
</dbReference>
<comment type="cofactor">
    <cofactor evidence="1">
        <name>Mg(2+)</name>
        <dbReference type="ChEBI" id="CHEBI:18420"/>
    </cofactor>
</comment>
<evidence type="ECO:0000256" key="1">
    <source>
        <dbReference type="ARBA" id="ARBA00001946"/>
    </source>
</evidence>
<dbReference type="Pfam" id="PF12710">
    <property type="entry name" value="HAD"/>
    <property type="match status" value="1"/>
</dbReference>
<dbReference type="OrthoDB" id="9790031at2"/>
<keyword evidence="7" id="KW-0479">Metal-binding</keyword>
<evidence type="ECO:0000256" key="2">
    <source>
        <dbReference type="ARBA" id="ARBA00005135"/>
    </source>
</evidence>
<dbReference type="PANTHER" id="PTHR43344:SF2">
    <property type="entry name" value="PHOSPHOSERINE PHOSPHATASE"/>
    <property type="match status" value="1"/>
</dbReference>
<dbReference type="CDD" id="cd04870">
    <property type="entry name" value="ACT_PSP_1"/>
    <property type="match status" value="1"/>
</dbReference>
<evidence type="ECO:0000256" key="8">
    <source>
        <dbReference type="ARBA" id="ARBA00022801"/>
    </source>
</evidence>
<keyword evidence="17" id="KW-1185">Reference proteome</keyword>
<dbReference type="InterPro" id="IPR004469">
    <property type="entry name" value="PSP"/>
</dbReference>
<dbReference type="SFLD" id="SFLDG01137">
    <property type="entry name" value="C1.6.1:_Phosphoserine_Phosphat"/>
    <property type="match status" value="1"/>
</dbReference>
<name>A0A4Q0XKU3_9FLAO</name>
<dbReference type="GO" id="GO:0005737">
    <property type="term" value="C:cytoplasm"/>
    <property type="evidence" value="ECO:0007669"/>
    <property type="project" value="TreeGrafter"/>
</dbReference>
<evidence type="ECO:0000256" key="5">
    <source>
        <dbReference type="ARBA" id="ARBA00015196"/>
    </source>
</evidence>
<dbReference type="CDD" id="cd04871">
    <property type="entry name" value="ACT_PSP_2"/>
    <property type="match status" value="1"/>
</dbReference>
<dbReference type="Pfam" id="PF21086">
    <property type="entry name" value="ACT_PSP_2"/>
    <property type="match status" value="1"/>
</dbReference>
<dbReference type="InterPro" id="IPR050582">
    <property type="entry name" value="HAD-like_SerB"/>
</dbReference>
<dbReference type="FunFam" id="1.10.150.210:FF:000001">
    <property type="entry name" value="Phosphoserine phosphatase"/>
    <property type="match status" value="1"/>
</dbReference>
<comment type="pathway">
    <text evidence="2">Amino-acid biosynthesis; L-serine biosynthesis; L-serine from 3-phospho-D-glycerate: step 3/3.</text>
</comment>
<dbReference type="Pfam" id="PF13740">
    <property type="entry name" value="ACT_6"/>
    <property type="match status" value="1"/>
</dbReference>
<dbReference type="SFLD" id="SFLDS00003">
    <property type="entry name" value="Haloacid_Dehalogenase"/>
    <property type="match status" value="1"/>
</dbReference>
<dbReference type="InterPro" id="IPR045865">
    <property type="entry name" value="ACT-like_dom_sf"/>
</dbReference>
<dbReference type="AlphaFoldDB" id="A0A4Q0XKU3"/>
<dbReference type="CDD" id="cd07500">
    <property type="entry name" value="HAD_PSP"/>
    <property type="match status" value="1"/>
</dbReference>
<dbReference type="SFLD" id="SFLDG01136">
    <property type="entry name" value="C1.6:_Phosphoserine_Phosphatas"/>
    <property type="match status" value="1"/>
</dbReference>
<gene>
    <name evidence="16" type="primary">serB</name>
    <name evidence="16" type="ORF">ESZ48_04510</name>
</gene>
<dbReference type="InterPro" id="IPR036412">
    <property type="entry name" value="HAD-like_sf"/>
</dbReference>
<dbReference type="PANTHER" id="PTHR43344">
    <property type="entry name" value="PHOSPHOSERINE PHOSPHATASE"/>
    <property type="match status" value="1"/>
</dbReference>
<dbReference type="GO" id="GO:0000287">
    <property type="term" value="F:magnesium ion binding"/>
    <property type="evidence" value="ECO:0007669"/>
    <property type="project" value="TreeGrafter"/>
</dbReference>
<evidence type="ECO:0000313" key="16">
    <source>
        <dbReference type="EMBL" id="RXJ51142.1"/>
    </source>
</evidence>
<dbReference type="GO" id="GO:0036424">
    <property type="term" value="F:L-phosphoserine phosphatase activity"/>
    <property type="evidence" value="ECO:0007669"/>
    <property type="project" value="InterPro"/>
</dbReference>
<dbReference type="UniPathway" id="UPA00135">
    <property type="reaction ID" value="UER00198"/>
</dbReference>
<dbReference type="RefSeq" id="WP_129016139.1">
    <property type="nucleotide sequence ID" value="NZ_SDDZ01000002.1"/>
</dbReference>
<accession>A0A4Q0XKU3</accession>